<gene>
    <name evidence="2" type="ORF">DILT_LOCUS5976</name>
</gene>
<dbReference type="Proteomes" id="UP000281553">
    <property type="component" value="Unassembled WGS sequence"/>
</dbReference>
<keyword evidence="3" id="KW-1185">Reference proteome</keyword>
<organism evidence="2 3">
    <name type="scientific">Dibothriocephalus latus</name>
    <name type="common">Fish tapeworm</name>
    <name type="synonym">Diphyllobothrium latum</name>
    <dbReference type="NCBI Taxonomy" id="60516"/>
    <lineage>
        <taxon>Eukaryota</taxon>
        <taxon>Metazoa</taxon>
        <taxon>Spiralia</taxon>
        <taxon>Lophotrochozoa</taxon>
        <taxon>Platyhelminthes</taxon>
        <taxon>Cestoda</taxon>
        <taxon>Eucestoda</taxon>
        <taxon>Diphyllobothriidea</taxon>
        <taxon>Diphyllobothriidae</taxon>
        <taxon>Dibothriocephalus</taxon>
    </lineage>
</organism>
<protein>
    <submittedName>
        <fullName evidence="2">Uncharacterized protein</fullName>
    </submittedName>
</protein>
<proteinExistence type="predicted"/>
<sequence>MSSIYQMWKIFEAQQATIIDLLAMLQEDVKQTGSDLEFIFFSAGTALSVHDRMKRLEDMITRAKTETTTAATDASAIEATATEAPAATEADKAEPQINKLINK</sequence>
<evidence type="ECO:0000256" key="1">
    <source>
        <dbReference type="SAM" id="MobiDB-lite"/>
    </source>
</evidence>
<name>A0A3P7KYA4_DIBLA</name>
<dbReference type="AlphaFoldDB" id="A0A3P7KYA4"/>
<dbReference type="EMBL" id="UYRU01048561">
    <property type="protein sequence ID" value="VDN10145.1"/>
    <property type="molecule type" value="Genomic_DNA"/>
</dbReference>
<reference evidence="2 3" key="1">
    <citation type="submission" date="2018-11" db="EMBL/GenBank/DDBJ databases">
        <authorList>
            <consortium name="Pathogen Informatics"/>
        </authorList>
    </citation>
    <scope>NUCLEOTIDE SEQUENCE [LARGE SCALE GENOMIC DNA]</scope>
</reference>
<accession>A0A3P7KYA4</accession>
<evidence type="ECO:0000313" key="2">
    <source>
        <dbReference type="EMBL" id="VDN10145.1"/>
    </source>
</evidence>
<evidence type="ECO:0000313" key="3">
    <source>
        <dbReference type="Proteomes" id="UP000281553"/>
    </source>
</evidence>
<feature type="region of interest" description="Disordered" evidence="1">
    <location>
        <begin position="81"/>
        <end position="103"/>
    </location>
</feature>